<dbReference type="Proteomes" id="UP000305654">
    <property type="component" value="Unassembled WGS sequence"/>
</dbReference>
<dbReference type="CDD" id="cd03801">
    <property type="entry name" value="GT4_PimA-like"/>
    <property type="match status" value="1"/>
</dbReference>
<dbReference type="SUPFAM" id="SSF53756">
    <property type="entry name" value="UDP-Glycosyltransferase/glycogen phosphorylase"/>
    <property type="match status" value="1"/>
</dbReference>
<evidence type="ECO:0000256" key="1">
    <source>
        <dbReference type="ARBA" id="ARBA00022679"/>
    </source>
</evidence>
<gene>
    <name evidence="3" type="ORF">FE263_08135</name>
</gene>
<dbReference type="AlphaFoldDB" id="A0A5R9J9X7"/>
<protein>
    <submittedName>
        <fullName evidence="3">Glycosyltransferase family 4 protein</fullName>
    </submittedName>
</protein>
<dbReference type="GO" id="GO:0009103">
    <property type="term" value="P:lipopolysaccharide biosynthetic process"/>
    <property type="evidence" value="ECO:0007669"/>
    <property type="project" value="TreeGrafter"/>
</dbReference>
<accession>A0A5R9J9X7</accession>
<evidence type="ECO:0000313" key="3">
    <source>
        <dbReference type="EMBL" id="TLU73357.1"/>
    </source>
</evidence>
<dbReference type="RefSeq" id="WP_138325437.1">
    <property type="nucleotide sequence ID" value="NZ_VCDI01000002.1"/>
</dbReference>
<sequence length="376" mass="40302">MAARQIRISRLSDFGPVAVVLPPREGFSAQAVGAIGLLVDRVSPPSDCIIGAPLAAPPFAGRRFLPAPPVLWPPFGPLRYAAAVAAVLHRVRPALIEVHNRPEIARELARRFPGTSLTLILHNDPRSMRRAGTVSERAALLRRMRVACVSEWLRTRFLDGLPQGAEVRVLPNCIDLAALPPQRERENLILFAGRVVADKGADAFVASCAQVLPQRPGWRAEIIGADRFSPSAADTPFLAALRPVAAAAGIAMHGHQPHRAVLEAMTRAAIVVVPSRWQEPFGMTALEAMGCGAALIVSPRPGLVEVVGDAALRAEPDQLAHALLRLTGDPALRASLSRQALERAPQFDIEPARRRLQAMRAEALARSLAPGQCAPA</sequence>
<dbReference type="InterPro" id="IPR001296">
    <property type="entry name" value="Glyco_trans_1"/>
</dbReference>
<keyword evidence="1 3" id="KW-0808">Transferase</keyword>
<dbReference type="PANTHER" id="PTHR46401">
    <property type="entry name" value="GLYCOSYLTRANSFERASE WBBK-RELATED"/>
    <property type="match status" value="1"/>
</dbReference>
<reference evidence="3 4" key="1">
    <citation type="submission" date="2019-05" db="EMBL/GenBank/DDBJ databases">
        <authorList>
            <person name="Pankratov T."/>
            <person name="Grouzdev D."/>
        </authorList>
    </citation>
    <scope>NUCLEOTIDE SEQUENCE [LARGE SCALE GENOMIC DNA]</scope>
    <source>
        <strain evidence="3 4">KEBCLARHB70R</strain>
    </source>
</reference>
<dbReference type="GO" id="GO:0016757">
    <property type="term" value="F:glycosyltransferase activity"/>
    <property type="evidence" value="ECO:0007669"/>
    <property type="project" value="InterPro"/>
</dbReference>
<comment type="caution">
    <text evidence="3">The sequence shown here is derived from an EMBL/GenBank/DDBJ whole genome shotgun (WGS) entry which is preliminary data.</text>
</comment>
<proteinExistence type="predicted"/>
<name>A0A5R9J9X7_9PROT</name>
<dbReference type="PANTHER" id="PTHR46401:SF2">
    <property type="entry name" value="GLYCOSYLTRANSFERASE WBBK-RELATED"/>
    <property type="match status" value="1"/>
</dbReference>
<organism evidence="3 4">
    <name type="scientific">Lichenicoccus roseus</name>
    <dbReference type="NCBI Taxonomy" id="2683649"/>
    <lineage>
        <taxon>Bacteria</taxon>
        <taxon>Pseudomonadati</taxon>
        <taxon>Pseudomonadota</taxon>
        <taxon>Alphaproteobacteria</taxon>
        <taxon>Acetobacterales</taxon>
        <taxon>Acetobacteraceae</taxon>
        <taxon>Lichenicoccus</taxon>
    </lineage>
</organism>
<dbReference type="Gene3D" id="3.40.50.2000">
    <property type="entry name" value="Glycogen Phosphorylase B"/>
    <property type="match status" value="2"/>
</dbReference>
<feature type="domain" description="Glycosyl transferase family 1" evidence="2">
    <location>
        <begin position="183"/>
        <end position="341"/>
    </location>
</feature>
<dbReference type="Pfam" id="PF00534">
    <property type="entry name" value="Glycos_transf_1"/>
    <property type="match status" value="1"/>
</dbReference>
<keyword evidence="4" id="KW-1185">Reference proteome</keyword>
<evidence type="ECO:0000313" key="4">
    <source>
        <dbReference type="Proteomes" id="UP000305654"/>
    </source>
</evidence>
<dbReference type="OrthoDB" id="9807414at2"/>
<dbReference type="EMBL" id="VCDI01000002">
    <property type="protein sequence ID" value="TLU73357.1"/>
    <property type="molecule type" value="Genomic_DNA"/>
</dbReference>
<evidence type="ECO:0000259" key="2">
    <source>
        <dbReference type="Pfam" id="PF00534"/>
    </source>
</evidence>